<accession>A0A936K7Q8</accession>
<dbReference type="EMBL" id="JADKCH010000007">
    <property type="protein sequence ID" value="MBK8572647.1"/>
    <property type="molecule type" value="Genomic_DNA"/>
</dbReference>
<gene>
    <name evidence="2" type="ORF">IPN91_08370</name>
</gene>
<dbReference type="Pfam" id="PF19630">
    <property type="entry name" value="DUF6134"/>
    <property type="match status" value="1"/>
</dbReference>
<keyword evidence="1" id="KW-0732">Signal</keyword>
<protein>
    <recommendedName>
        <fullName evidence="4">DUF3108 domain-containing protein</fullName>
    </recommendedName>
</protein>
<reference evidence="2 3" key="1">
    <citation type="submission" date="2020-10" db="EMBL/GenBank/DDBJ databases">
        <title>Connecting structure to function with the recovery of over 1000 high-quality activated sludge metagenome-assembled genomes encoding full-length rRNA genes using long-read sequencing.</title>
        <authorList>
            <person name="Singleton C.M."/>
            <person name="Petriglieri F."/>
            <person name="Kristensen J.M."/>
            <person name="Kirkegaard R.H."/>
            <person name="Michaelsen T.Y."/>
            <person name="Andersen M.H."/>
            <person name="Karst S.M."/>
            <person name="Dueholm M.S."/>
            <person name="Nielsen P.H."/>
            <person name="Albertsen M."/>
        </authorList>
    </citation>
    <scope>NUCLEOTIDE SEQUENCE [LARGE SCALE GENOMIC DNA]</scope>
    <source>
        <strain evidence="2">OdNE_18-Q3-R46-58_MAXAC.008</strain>
    </source>
</reference>
<dbReference type="Proteomes" id="UP000709959">
    <property type="component" value="Unassembled WGS sequence"/>
</dbReference>
<organism evidence="2 3">
    <name type="scientific">Candidatus Geothrix odensensis</name>
    <dbReference type="NCBI Taxonomy" id="2954440"/>
    <lineage>
        <taxon>Bacteria</taxon>
        <taxon>Pseudomonadati</taxon>
        <taxon>Acidobacteriota</taxon>
        <taxon>Holophagae</taxon>
        <taxon>Holophagales</taxon>
        <taxon>Holophagaceae</taxon>
        <taxon>Geothrix</taxon>
    </lineage>
</organism>
<feature type="chain" id="PRO_5037574394" description="DUF3108 domain-containing protein" evidence="1">
    <location>
        <begin position="25"/>
        <end position="214"/>
    </location>
</feature>
<evidence type="ECO:0000256" key="1">
    <source>
        <dbReference type="SAM" id="SignalP"/>
    </source>
</evidence>
<feature type="signal peptide" evidence="1">
    <location>
        <begin position="1"/>
        <end position="24"/>
    </location>
</feature>
<comment type="caution">
    <text evidence="2">The sequence shown here is derived from an EMBL/GenBank/DDBJ whole genome shotgun (WGS) entry which is preliminary data.</text>
</comment>
<dbReference type="InterPro" id="IPR045767">
    <property type="entry name" value="DUF6134"/>
</dbReference>
<dbReference type="AlphaFoldDB" id="A0A936K7Q8"/>
<evidence type="ECO:0000313" key="2">
    <source>
        <dbReference type="EMBL" id="MBK8572647.1"/>
    </source>
</evidence>
<name>A0A936K7Q8_9BACT</name>
<sequence length="214" mass="24162">MIRPMAWRLLLPCLFLAGSSPVLAGTQQWTFQVFLDDKPIGTHVFTLRDQNAGRELRSEASFTVRFLGVTVYRYEHVATERWQGECLVALEARTNDDGTRNTVQARAQGPNLLVLASGSREQLEGCVTTFAYWNPAILKAERLLNAQTGRLEKVRIEAQGRDRFTNARGQASQANRYRILGPGQPITLWYDEAHLWVGLESQVGGGRRLTYRLN</sequence>
<evidence type="ECO:0000313" key="3">
    <source>
        <dbReference type="Proteomes" id="UP000709959"/>
    </source>
</evidence>
<proteinExistence type="predicted"/>
<evidence type="ECO:0008006" key="4">
    <source>
        <dbReference type="Google" id="ProtNLM"/>
    </source>
</evidence>